<keyword evidence="2" id="KW-1185">Reference proteome</keyword>
<proteinExistence type="predicted"/>
<reference evidence="2" key="1">
    <citation type="submission" date="2016-10" db="EMBL/GenBank/DDBJ databases">
        <authorList>
            <person name="Varghese N."/>
            <person name="Submissions S."/>
        </authorList>
    </citation>
    <scope>NUCLEOTIDE SEQUENCE [LARGE SCALE GENOMIC DNA]</scope>
    <source>
        <strain evidence="2">CGMCC 1.7736</strain>
    </source>
</reference>
<protein>
    <submittedName>
        <fullName evidence="1">Uncharacterized protein</fullName>
    </submittedName>
</protein>
<dbReference type="RefSeq" id="WP_089805523.1">
    <property type="nucleotide sequence ID" value="NZ_FOYT01000001.1"/>
</dbReference>
<dbReference type="AlphaFoldDB" id="A0A1I6GIJ9"/>
<sequence length="165" mass="18682">MCGLLTGNPYDIRDEGDHCRLEDDRAYGFSEGEYYVVSEDITWAGSSPNGDIYSYIFKEEEGHYIVSEDITWAGAGPKGDTYGYIFEEEEGYYIVSEDITWAGAGPKGDTYGYIFEEDDRYVVSEDVTWAGSSPNGEEFGIYKKEIPVVFGIMLMPFFQNKHLNN</sequence>
<evidence type="ECO:0000313" key="2">
    <source>
        <dbReference type="Proteomes" id="UP000198531"/>
    </source>
</evidence>
<organism evidence="1 2">
    <name type="scientific">Halogeometricum rufum</name>
    <dbReference type="NCBI Taxonomy" id="553469"/>
    <lineage>
        <taxon>Archaea</taxon>
        <taxon>Methanobacteriati</taxon>
        <taxon>Methanobacteriota</taxon>
        <taxon>Stenosarchaea group</taxon>
        <taxon>Halobacteria</taxon>
        <taxon>Halobacteriales</taxon>
        <taxon>Haloferacaceae</taxon>
        <taxon>Halogeometricum</taxon>
    </lineage>
</organism>
<evidence type="ECO:0000313" key="1">
    <source>
        <dbReference type="EMBL" id="SFR42000.1"/>
    </source>
</evidence>
<dbReference type="EMBL" id="FOYT01000001">
    <property type="protein sequence ID" value="SFR42000.1"/>
    <property type="molecule type" value="Genomic_DNA"/>
</dbReference>
<name>A0A1I6GIJ9_9EURY</name>
<dbReference type="STRING" id="553469.SAMN04487947_1211"/>
<dbReference type="Proteomes" id="UP000198531">
    <property type="component" value="Unassembled WGS sequence"/>
</dbReference>
<gene>
    <name evidence="1" type="ORF">SAMN04487947_1211</name>
</gene>
<accession>A0A1I6GIJ9</accession>